<evidence type="ECO:0000313" key="2">
    <source>
        <dbReference type="Proteomes" id="UP000190831"/>
    </source>
</evidence>
<dbReference type="PANTHER" id="PTHR28106:SF1">
    <property type="entry name" value="MITOCHONDRIAL ATPASE COMPLEX SUBUNIT ATP10"/>
    <property type="match status" value="1"/>
</dbReference>
<protein>
    <submittedName>
        <fullName evidence="1">LAFE_0E07888g1_1</fullName>
    </submittedName>
</protein>
<dbReference type="InterPro" id="IPR007849">
    <property type="entry name" value="ATP10"/>
</dbReference>
<proteinExistence type="predicted"/>
<dbReference type="GO" id="GO:0005743">
    <property type="term" value="C:mitochondrial inner membrane"/>
    <property type="evidence" value="ECO:0007669"/>
    <property type="project" value="TreeGrafter"/>
</dbReference>
<dbReference type="Proteomes" id="UP000190831">
    <property type="component" value="Chromosome E"/>
</dbReference>
<accession>A0A1G4MD65</accession>
<evidence type="ECO:0000313" key="1">
    <source>
        <dbReference type="EMBL" id="SCW01816.1"/>
    </source>
</evidence>
<dbReference type="PANTHER" id="PTHR28106">
    <property type="entry name" value="MITOCHONDRIAL ATPASE COMPLEX SUBUNIT ATP10"/>
    <property type="match status" value="1"/>
</dbReference>
<dbReference type="OMA" id="YFPNFHG"/>
<dbReference type="AlphaFoldDB" id="A0A1G4MD65"/>
<keyword evidence="2" id="KW-1185">Reference proteome</keyword>
<reference evidence="2" key="1">
    <citation type="submission" date="2016-03" db="EMBL/GenBank/DDBJ databases">
        <authorList>
            <person name="Devillers H."/>
        </authorList>
    </citation>
    <scope>NUCLEOTIDE SEQUENCE [LARGE SCALE GENOMIC DNA]</scope>
</reference>
<dbReference type="OrthoDB" id="17089at2759"/>
<dbReference type="GO" id="GO:0033615">
    <property type="term" value="P:mitochondrial proton-transporting ATP synthase complex assembly"/>
    <property type="evidence" value="ECO:0007669"/>
    <property type="project" value="TreeGrafter"/>
</dbReference>
<dbReference type="EMBL" id="LT598488">
    <property type="protein sequence ID" value="SCW01816.1"/>
    <property type="molecule type" value="Genomic_DNA"/>
</dbReference>
<sequence>MKRYFSASATSQFLSRFQKHLANTAPKEHVVKTLVKPVGLERAPTAAVKYHEGNSFREMFDNAKTSKRTEELELEFSKSGFYDVYTFRKTKGKLFLSPASYWRKDKALYFPHLHGRSLSDSSTQNVEDCMRGKISVVRMFTSEVGDELVKSYFRQGEEDYLRDEAKLNTAGDPVHTQIVEVNLVENFMKSLIVKMSLGKIRKSVPEARHSRYFVCERDQLPFLVREELQMNNLYTGYVVVVDPDLRIRWMGCGGADQREFNLLWKCVRGLQREQTQ</sequence>
<dbReference type="Pfam" id="PF05176">
    <property type="entry name" value="ATP-synt_10"/>
    <property type="match status" value="1"/>
</dbReference>
<name>A0A1G4MD65_LACFM</name>
<gene>
    <name evidence="1" type="ORF">LAFE_0E07888G</name>
</gene>
<dbReference type="STRING" id="4955.A0A1G4MD65"/>
<organism evidence="1 2">
    <name type="scientific">Lachancea fermentati</name>
    <name type="common">Zygosaccharomyces fermentati</name>
    <dbReference type="NCBI Taxonomy" id="4955"/>
    <lineage>
        <taxon>Eukaryota</taxon>
        <taxon>Fungi</taxon>
        <taxon>Dikarya</taxon>
        <taxon>Ascomycota</taxon>
        <taxon>Saccharomycotina</taxon>
        <taxon>Saccharomycetes</taxon>
        <taxon>Saccharomycetales</taxon>
        <taxon>Saccharomycetaceae</taxon>
        <taxon>Lachancea</taxon>
    </lineage>
</organism>